<comment type="catalytic activity">
    <reaction evidence="1">
        <text>a uridine in mRNA = a pseudouridine in mRNA</text>
        <dbReference type="Rhea" id="RHEA:56644"/>
        <dbReference type="Rhea" id="RHEA-COMP:14658"/>
        <dbReference type="Rhea" id="RHEA-COMP:14659"/>
        <dbReference type="ChEBI" id="CHEBI:65314"/>
        <dbReference type="ChEBI" id="CHEBI:65315"/>
    </reaction>
</comment>
<sequence>MLHASRMFVHKTVNISGNMLLFSRRMFHLRNWDVKIGHVSRSMSVNTRGRQKQSFRNHSEVEVNARPQIKKRGTNENKTRFYRAAGKPATSGSNDNFSQHTDEDIANSDMFGIEAFQRDMLYLPKTPNIQKDDMDSVKRDSITPKKPAYAEKVMVAPFGMIRFDSDNKLSRHGELDVHDAMLHMQSEVPIEEMEDAQIFDRPVRDLSVSAKEEENVKSLSSSVLSKSVQNVGYVKHPDNLQSVHFQEIEMHLPKIDKKSKKITNTVVTDSIDDIDTKVKSYINSNWQLEKPHFGEPKTTQSDFRLSDKENDNDDPKPEENILPNFNSPKVDGEMGSHSSESVPVTKKDIETYQSADSTEARSSEVAQDLEGLSFIDEQYFGEIGSHSSESVPVTEKDIETYQSAYSTEARSSEVAQDLEGLSFIDEQYFEPFYNESQAKERYSDNESIPKFLKNMETQQMRGKEITNQSSHSEAMERKLSGHPSTIDHDDPSERRPRQSGHHRTDGKEHGGSGSSSQDFESEKSTGRRPRNVTKQEERNKQADSFNIDDPQTAYDMAMKVRIQKKGLKKIEEDGQVFIGKVDSMGYRILKDIVPNWKHIPKEVAAKMLVDEIIYDENDIIAINKPYGLPVHGGPGVPMSVGQLLPEVVQVLQKRRHQVERLHLAHRVAQYETGVLLLAKTREMTEKIQAAVLRGDMIKKYWAITKGVPVIPKATVDIPMAMAKIKIQGKSIEKMTLIPDYTEETKLVMRKRRKDVLEAVTKYKVLDDNGKCALVECLPMTGVKDQLRCHLALGVSTAILGDHKYSHFTKLAPQRLHHETLEMLGIRQQKVRHVPMHLHCKSVLLPEFEAGRNIAISARLPKHFLISLRRLKLNSKRRSR</sequence>
<feature type="region of interest" description="Disordered" evidence="8">
    <location>
        <begin position="460"/>
        <end position="550"/>
    </location>
</feature>
<dbReference type="Gene3D" id="3.30.2350.10">
    <property type="entry name" value="Pseudouridine synthase"/>
    <property type="match status" value="1"/>
</dbReference>
<evidence type="ECO:0000256" key="3">
    <source>
        <dbReference type="ARBA" id="ARBA00010876"/>
    </source>
</evidence>
<dbReference type="PANTHER" id="PTHR21600">
    <property type="entry name" value="MITOCHONDRIAL RNA PSEUDOURIDINE SYNTHASE"/>
    <property type="match status" value="1"/>
</dbReference>
<dbReference type="GO" id="GO:0001522">
    <property type="term" value="P:pseudouridine synthesis"/>
    <property type="evidence" value="ECO:0007669"/>
    <property type="project" value="InterPro"/>
</dbReference>
<dbReference type="CDD" id="cd02869">
    <property type="entry name" value="PseudoU_synth_RluA_like"/>
    <property type="match status" value="1"/>
</dbReference>
<dbReference type="PANTHER" id="PTHR21600:SF83">
    <property type="entry name" value="PSEUDOURIDYLATE SYNTHASE RPUSD4, MITOCHONDRIAL"/>
    <property type="match status" value="1"/>
</dbReference>
<protein>
    <recommendedName>
        <fullName evidence="6">Pseudouridylate synthase RPUSD4, mitochondrial</fullName>
    </recommendedName>
    <alternativeName>
        <fullName evidence="7">RNA pseudouridylate synthase domain-containing protein 4</fullName>
    </alternativeName>
</protein>
<gene>
    <name evidence="11" type="primary">LOC106181887</name>
</gene>
<evidence type="ECO:0000259" key="9">
    <source>
        <dbReference type="Pfam" id="PF00849"/>
    </source>
</evidence>
<evidence type="ECO:0000256" key="7">
    <source>
        <dbReference type="ARBA" id="ARBA00041563"/>
    </source>
</evidence>
<evidence type="ECO:0000256" key="6">
    <source>
        <dbReference type="ARBA" id="ARBA00039953"/>
    </source>
</evidence>
<reference evidence="11" key="1">
    <citation type="submission" date="2025-08" db="UniProtKB">
        <authorList>
            <consortium name="RefSeq"/>
        </authorList>
    </citation>
    <scope>IDENTIFICATION</scope>
    <source>
        <tissue evidence="11">Gonads</tissue>
    </source>
</reference>
<dbReference type="RefSeq" id="XP_013421871.1">
    <property type="nucleotide sequence ID" value="XM_013566417.2"/>
</dbReference>
<evidence type="ECO:0000256" key="4">
    <source>
        <dbReference type="ARBA" id="ARBA00023235"/>
    </source>
</evidence>
<dbReference type="GO" id="GO:0009982">
    <property type="term" value="F:pseudouridine synthase activity"/>
    <property type="evidence" value="ECO:0007669"/>
    <property type="project" value="InterPro"/>
</dbReference>
<feature type="compositionally biased region" description="Polar residues" evidence="8">
    <location>
        <begin position="460"/>
        <end position="472"/>
    </location>
</feature>
<feature type="region of interest" description="Disordered" evidence="8">
    <location>
        <begin position="289"/>
        <end position="346"/>
    </location>
</feature>
<dbReference type="Proteomes" id="UP000085678">
    <property type="component" value="Unplaced"/>
</dbReference>
<organism evidence="10 11">
    <name type="scientific">Lingula anatina</name>
    <name type="common">Brachiopod</name>
    <name type="synonym">Lingula unguis</name>
    <dbReference type="NCBI Taxonomy" id="7574"/>
    <lineage>
        <taxon>Eukaryota</taxon>
        <taxon>Metazoa</taxon>
        <taxon>Spiralia</taxon>
        <taxon>Lophotrochozoa</taxon>
        <taxon>Brachiopoda</taxon>
        <taxon>Linguliformea</taxon>
        <taxon>Lingulata</taxon>
        <taxon>Lingulida</taxon>
        <taxon>Linguloidea</taxon>
        <taxon>Lingulidae</taxon>
        <taxon>Lingula</taxon>
    </lineage>
</organism>
<evidence type="ECO:0000256" key="5">
    <source>
        <dbReference type="ARBA" id="ARBA00036943"/>
    </source>
</evidence>
<accession>A0A1S3KI22</accession>
<proteinExistence type="inferred from homology"/>
<dbReference type="OrthoDB" id="418349at2759"/>
<dbReference type="AlphaFoldDB" id="A0A1S3KI22"/>
<dbReference type="GO" id="GO:0003723">
    <property type="term" value="F:RNA binding"/>
    <property type="evidence" value="ECO:0007669"/>
    <property type="project" value="InterPro"/>
</dbReference>
<comment type="catalytic activity">
    <reaction evidence="2">
        <text>uridine in 5S rRNA = pseudouridine in 5S rRNA</text>
        <dbReference type="Rhea" id="RHEA:47036"/>
        <dbReference type="Rhea" id="RHEA-COMP:11730"/>
        <dbReference type="Rhea" id="RHEA-COMP:11731"/>
        <dbReference type="ChEBI" id="CHEBI:65314"/>
        <dbReference type="ChEBI" id="CHEBI:65315"/>
    </reaction>
</comment>
<feature type="region of interest" description="Disordered" evidence="8">
    <location>
        <begin position="44"/>
        <end position="64"/>
    </location>
</feature>
<dbReference type="SUPFAM" id="SSF55120">
    <property type="entry name" value="Pseudouridine synthase"/>
    <property type="match status" value="1"/>
</dbReference>
<keyword evidence="10" id="KW-1185">Reference proteome</keyword>
<comment type="catalytic activity">
    <reaction evidence="5">
        <text>a uridine in tRNA = a pseudouridine in tRNA</text>
        <dbReference type="Rhea" id="RHEA:54572"/>
        <dbReference type="Rhea" id="RHEA-COMP:13339"/>
        <dbReference type="Rhea" id="RHEA-COMP:13934"/>
        <dbReference type="ChEBI" id="CHEBI:65314"/>
        <dbReference type="ChEBI" id="CHEBI:65315"/>
    </reaction>
</comment>
<evidence type="ECO:0000256" key="8">
    <source>
        <dbReference type="SAM" id="MobiDB-lite"/>
    </source>
</evidence>
<dbReference type="GeneID" id="106181887"/>
<evidence type="ECO:0000256" key="2">
    <source>
        <dbReference type="ARBA" id="ARBA00001896"/>
    </source>
</evidence>
<dbReference type="InterPro" id="IPR020103">
    <property type="entry name" value="PsdUridine_synth_cat_dom_sf"/>
</dbReference>
<feature type="domain" description="Pseudouridine synthase RsuA/RluA-like" evidence="9">
    <location>
        <begin position="618"/>
        <end position="791"/>
    </location>
</feature>
<keyword evidence="4" id="KW-0413">Isomerase</keyword>
<dbReference type="Pfam" id="PF00849">
    <property type="entry name" value="PseudoU_synth_2"/>
    <property type="match status" value="1"/>
</dbReference>
<evidence type="ECO:0000313" key="11">
    <source>
        <dbReference type="RefSeq" id="XP_013421871.1"/>
    </source>
</evidence>
<evidence type="ECO:0000313" key="10">
    <source>
        <dbReference type="Proteomes" id="UP000085678"/>
    </source>
</evidence>
<dbReference type="InterPro" id="IPR006145">
    <property type="entry name" value="PsdUridine_synth_RsuA/RluA"/>
</dbReference>
<feature type="compositionally biased region" description="Basic and acidic residues" evidence="8">
    <location>
        <begin position="304"/>
        <end position="319"/>
    </location>
</feature>
<comment type="similarity">
    <text evidence="3">Belongs to the pseudouridine synthase RluA family.</text>
</comment>
<feature type="compositionally biased region" description="Basic and acidic residues" evidence="8">
    <location>
        <begin position="473"/>
        <end position="510"/>
    </location>
</feature>
<dbReference type="InterPro" id="IPR050188">
    <property type="entry name" value="RluA_PseudoU_synthase"/>
</dbReference>
<name>A0A1S3KI22_LINAN</name>
<evidence type="ECO:0000256" key="1">
    <source>
        <dbReference type="ARBA" id="ARBA00001166"/>
    </source>
</evidence>